<reference evidence="7" key="1">
    <citation type="submission" date="2023-08" db="EMBL/GenBank/DDBJ databases">
        <authorList>
            <person name="Messyasz A."/>
            <person name="Mannisto M.K."/>
            <person name="Kerkhof L.J."/>
            <person name="Haggblom M."/>
        </authorList>
    </citation>
    <scope>NUCLEOTIDE SEQUENCE</scope>
    <source>
        <strain evidence="7">M8UP39</strain>
    </source>
</reference>
<dbReference type="GO" id="GO:0006310">
    <property type="term" value="P:DNA recombination"/>
    <property type="evidence" value="ECO:0007669"/>
    <property type="project" value="UniProtKB-KW"/>
</dbReference>
<evidence type="ECO:0000256" key="4">
    <source>
        <dbReference type="PROSITE-ProRule" id="PRU01248"/>
    </source>
</evidence>
<organism evidence="7">
    <name type="scientific">Tunturiibacter gelidiferens</name>
    <dbReference type="NCBI Taxonomy" id="3069689"/>
    <lineage>
        <taxon>Bacteria</taxon>
        <taxon>Pseudomonadati</taxon>
        <taxon>Acidobacteriota</taxon>
        <taxon>Terriglobia</taxon>
        <taxon>Terriglobales</taxon>
        <taxon>Acidobacteriaceae</taxon>
        <taxon>Tunturiibacter</taxon>
    </lineage>
</organism>
<dbReference type="GO" id="GO:0003677">
    <property type="term" value="F:DNA binding"/>
    <property type="evidence" value="ECO:0007669"/>
    <property type="project" value="UniProtKB-UniRule"/>
</dbReference>
<dbReference type="GO" id="GO:0015074">
    <property type="term" value="P:DNA integration"/>
    <property type="evidence" value="ECO:0007669"/>
    <property type="project" value="UniProtKB-KW"/>
</dbReference>
<dbReference type="InterPro" id="IPR050090">
    <property type="entry name" value="Tyrosine_recombinase_XerCD"/>
</dbReference>
<accession>A0AAU7YZY6</accession>
<keyword evidence="1" id="KW-0229">DNA integration</keyword>
<reference evidence="7" key="2">
    <citation type="journal article" date="2024" name="Environ. Microbiol.">
        <title>Genome analysis and description of Tunturibacter gen. nov. expands the diversity of Terriglobia in tundra soils.</title>
        <authorList>
            <person name="Messyasz A."/>
            <person name="Mannisto M.K."/>
            <person name="Kerkhof L.J."/>
            <person name="Haggblom M.M."/>
        </authorList>
    </citation>
    <scope>NUCLEOTIDE SEQUENCE</scope>
    <source>
        <strain evidence="7">M8UP39</strain>
    </source>
</reference>
<gene>
    <name evidence="7" type="ORF">RBB81_21585</name>
</gene>
<sequence>MKATVREKEFVRLRQCEAPLRTEREHYLSHLLDQGTSKAYVRVVASRLLHINRLLGMTTLRDVHPAELELATLDWISYIRSHQTRVVGASTAYTFRNTAEKWLRFHSRLVLPAIATHPFDTVFADFVHFIKVTQQMSLDSIRNHQSKVSQFLVWARERHHQVSEISLSTVDEYLEGKRSMGLQPRSMAAHCQSLRTFFQYTGTKGLSDAKIARSIKSPRIPRSDDLPKGPSWRDVRRLLRSAADEKSNDLRTTAILFLCSIYGLRGIEIRGLTVDNFDWINETFSVQRGKGGKIQEFPIQFEVGEALLRYLRNSRPLCSSRHLFVTLKPPYRAMNQTVLSKIVRVRMKSLGITLKHYGTHSLRHACATQLLRQGSSLIEIADFLGHGDIKSVSIYAKLDMYSLWQVAAFSLAGLK</sequence>
<dbReference type="Pfam" id="PF02899">
    <property type="entry name" value="Phage_int_SAM_1"/>
    <property type="match status" value="1"/>
</dbReference>
<evidence type="ECO:0000256" key="3">
    <source>
        <dbReference type="ARBA" id="ARBA00023172"/>
    </source>
</evidence>
<dbReference type="InterPro" id="IPR013762">
    <property type="entry name" value="Integrase-like_cat_sf"/>
</dbReference>
<keyword evidence="2 4" id="KW-0238">DNA-binding</keyword>
<protein>
    <submittedName>
        <fullName evidence="7">Site-specific integrase</fullName>
    </submittedName>
</protein>
<dbReference type="InterPro" id="IPR044068">
    <property type="entry name" value="CB"/>
</dbReference>
<dbReference type="Gene3D" id="1.10.150.130">
    <property type="match status" value="1"/>
</dbReference>
<dbReference type="PANTHER" id="PTHR30349:SF90">
    <property type="entry name" value="TYROSINE RECOMBINASE XERD"/>
    <property type="match status" value="1"/>
</dbReference>
<dbReference type="InterPro" id="IPR004107">
    <property type="entry name" value="Integrase_SAM-like_N"/>
</dbReference>
<dbReference type="InterPro" id="IPR002104">
    <property type="entry name" value="Integrase_catalytic"/>
</dbReference>
<keyword evidence="3" id="KW-0233">DNA recombination</keyword>
<dbReference type="PANTHER" id="PTHR30349">
    <property type="entry name" value="PHAGE INTEGRASE-RELATED"/>
    <property type="match status" value="1"/>
</dbReference>
<dbReference type="SUPFAM" id="SSF56349">
    <property type="entry name" value="DNA breaking-rejoining enzymes"/>
    <property type="match status" value="1"/>
</dbReference>
<evidence type="ECO:0000256" key="2">
    <source>
        <dbReference type="ARBA" id="ARBA00023125"/>
    </source>
</evidence>
<proteinExistence type="predicted"/>
<feature type="domain" description="Tyr recombinase" evidence="5">
    <location>
        <begin position="225"/>
        <end position="408"/>
    </location>
</feature>
<dbReference type="CDD" id="cd01188">
    <property type="entry name" value="INT_RitA_C_like"/>
    <property type="match status" value="1"/>
</dbReference>
<evidence type="ECO:0000313" key="7">
    <source>
        <dbReference type="EMBL" id="XCB22139.1"/>
    </source>
</evidence>
<dbReference type="KEGG" id="tgi:RBB81_21585"/>
<dbReference type="PROSITE" id="PS51898">
    <property type="entry name" value="TYR_RECOMBINASE"/>
    <property type="match status" value="1"/>
</dbReference>
<dbReference type="InterPro" id="IPR011010">
    <property type="entry name" value="DNA_brk_join_enz"/>
</dbReference>
<evidence type="ECO:0000259" key="6">
    <source>
        <dbReference type="PROSITE" id="PS51900"/>
    </source>
</evidence>
<dbReference type="RefSeq" id="WP_353072135.1">
    <property type="nucleotide sequence ID" value="NZ_CP132938.1"/>
</dbReference>
<dbReference type="AlphaFoldDB" id="A0AAU7YZY6"/>
<feature type="domain" description="Core-binding (CB)" evidence="6">
    <location>
        <begin position="117"/>
        <end position="202"/>
    </location>
</feature>
<name>A0AAU7YZY6_9BACT</name>
<dbReference type="InterPro" id="IPR010998">
    <property type="entry name" value="Integrase_recombinase_N"/>
</dbReference>
<evidence type="ECO:0000256" key="1">
    <source>
        <dbReference type="ARBA" id="ARBA00022908"/>
    </source>
</evidence>
<dbReference type="Gene3D" id="1.10.443.10">
    <property type="entry name" value="Intergrase catalytic core"/>
    <property type="match status" value="1"/>
</dbReference>
<dbReference type="Pfam" id="PF00589">
    <property type="entry name" value="Phage_integrase"/>
    <property type="match status" value="1"/>
</dbReference>
<dbReference type="EMBL" id="CP132938">
    <property type="protein sequence ID" value="XCB22139.1"/>
    <property type="molecule type" value="Genomic_DNA"/>
</dbReference>
<evidence type="ECO:0000259" key="5">
    <source>
        <dbReference type="PROSITE" id="PS51898"/>
    </source>
</evidence>
<dbReference type="PROSITE" id="PS51900">
    <property type="entry name" value="CB"/>
    <property type="match status" value="1"/>
</dbReference>